<proteinExistence type="predicted"/>
<dbReference type="GO" id="GO:0016301">
    <property type="term" value="F:kinase activity"/>
    <property type="evidence" value="ECO:0007669"/>
    <property type="project" value="UniProtKB-KW"/>
</dbReference>
<keyword evidence="2" id="KW-1185">Reference proteome</keyword>
<dbReference type="EMBL" id="CM017880">
    <property type="protein sequence ID" value="KAG1360731.1"/>
    <property type="molecule type" value="Genomic_DNA"/>
</dbReference>
<evidence type="ECO:0000313" key="2">
    <source>
        <dbReference type="Proteomes" id="UP000797356"/>
    </source>
</evidence>
<comment type="caution">
    <text evidence="1">The sequence shown here is derived from an EMBL/GenBank/DDBJ whole genome shotgun (WGS) entry which is preliminary data.</text>
</comment>
<gene>
    <name evidence="1" type="ORF">COCNU_09G001940</name>
</gene>
<keyword evidence="1" id="KW-0418">Kinase</keyword>
<dbReference type="Proteomes" id="UP000797356">
    <property type="component" value="Chromosome 9"/>
</dbReference>
<sequence>MAIKHGVVGVLHQKGAELEDALEPEEVVVRVTEDKVELIKAKAEEEKAKAIVEARLKGIKEFKASAEFENEVTEGSLVAYVYSFKAYKACMGRMVPKLDLSRLRAEYSNSESEALSLDEDELA</sequence>
<organism evidence="1 2">
    <name type="scientific">Cocos nucifera</name>
    <name type="common">Coconut palm</name>
    <dbReference type="NCBI Taxonomy" id="13894"/>
    <lineage>
        <taxon>Eukaryota</taxon>
        <taxon>Viridiplantae</taxon>
        <taxon>Streptophyta</taxon>
        <taxon>Embryophyta</taxon>
        <taxon>Tracheophyta</taxon>
        <taxon>Spermatophyta</taxon>
        <taxon>Magnoliopsida</taxon>
        <taxon>Liliopsida</taxon>
        <taxon>Arecaceae</taxon>
        <taxon>Arecoideae</taxon>
        <taxon>Cocoseae</taxon>
        <taxon>Attaleinae</taxon>
        <taxon>Cocos</taxon>
    </lineage>
</organism>
<name>A0A8K0IJV7_COCNU</name>
<evidence type="ECO:0000313" key="1">
    <source>
        <dbReference type="EMBL" id="KAG1360731.1"/>
    </source>
</evidence>
<protein>
    <submittedName>
        <fullName evidence="1">Putative serine/threonine-protein kinase BLUS1-like</fullName>
    </submittedName>
</protein>
<keyword evidence="1" id="KW-0808">Transferase</keyword>
<accession>A0A8K0IJV7</accession>
<dbReference type="AlphaFoldDB" id="A0A8K0IJV7"/>
<reference evidence="1" key="2">
    <citation type="submission" date="2019-07" db="EMBL/GenBank/DDBJ databases">
        <authorList>
            <person name="Yang Y."/>
            <person name="Bocs S."/>
            <person name="Baudouin L."/>
        </authorList>
    </citation>
    <scope>NUCLEOTIDE SEQUENCE</scope>
    <source>
        <tissue evidence="1">Spear leaf of Hainan Tall coconut</tissue>
    </source>
</reference>
<reference evidence="1" key="1">
    <citation type="journal article" date="2017" name="Gigascience">
        <title>The genome draft of coconut (Cocos nucifera).</title>
        <authorList>
            <person name="Xiao Y."/>
            <person name="Xu P."/>
            <person name="Fan H."/>
            <person name="Baudouin L."/>
            <person name="Xia W."/>
            <person name="Bocs S."/>
            <person name="Xu J."/>
            <person name="Li Q."/>
            <person name="Guo A."/>
            <person name="Zhou L."/>
            <person name="Li J."/>
            <person name="Wu Y."/>
            <person name="Ma Z."/>
            <person name="Armero A."/>
            <person name="Issali A.E."/>
            <person name="Liu N."/>
            <person name="Peng M."/>
            <person name="Yang Y."/>
        </authorList>
    </citation>
    <scope>NUCLEOTIDE SEQUENCE</scope>
    <source>
        <tissue evidence="1">Spear leaf of Hainan Tall coconut</tissue>
    </source>
</reference>